<evidence type="ECO:0000256" key="1">
    <source>
        <dbReference type="SAM" id="Coils"/>
    </source>
</evidence>
<dbReference type="Proteomes" id="UP000756387">
    <property type="component" value="Unassembled WGS sequence"/>
</dbReference>
<evidence type="ECO:0008006" key="5">
    <source>
        <dbReference type="Google" id="ProtNLM"/>
    </source>
</evidence>
<accession>A0ABR9RVU3</accession>
<feature type="compositionally biased region" description="Pro residues" evidence="2">
    <location>
        <begin position="378"/>
        <end position="401"/>
    </location>
</feature>
<feature type="compositionally biased region" description="Pro residues" evidence="2">
    <location>
        <begin position="303"/>
        <end position="329"/>
    </location>
</feature>
<dbReference type="RefSeq" id="WP_193639008.1">
    <property type="nucleotide sequence ID" value="NZ_JADCSA010000014.1"/>
</dbReference>
<comment type="caution">
    <text evidence="3">The sequence shown here is derived from an EMBL/GenBank/DDBJ whole genome shotgun (WGS) entry which is preliminary data.</text>
</comment>
<evidence type="ECO:0000256" key="2">
    <source>
        <dbReference type="SAM" id="MobiDB-lite"/>
    </source>
</evidence>
<feature type="region of interest" description="Disordered" evidence="2">
    <location>
        <begin position="297"/>
        <end position="402"/>
    </location>
</feature>
<reference evidence="3 4" key="1">
    <citation type="submission" date="2020-10" db="EMBL/GenBank/DDBJ databases">
        <title>Nocardioides sp. isolated from sludge.</title>
        <authorList>
            <person name="Zhang X."/>
        </authorList>
    </citation>
    <scope>NUCLEOTIDE SEQUENCE [LARGE SCALE GENOMIC DNA]</scope>
    <source>
        <strain evidence="3 4">Y6</strain>
    </source>
</reference>
<sequence>MQRVETEEAAKALADRLNGGDRDRPIVVVTTPSGGPEPWIDAAEVERQVGDLAEVVLMPTGAFTWAFSTAMPPMTQVFGGAGRVYPPGHAWATNPQASPLRFAYDADDGRRATDHLIDDAMTMAALAGVKAEDDKRRRTHCEGVVAGIVADRALVKLTSGGLGNVSPALAVPGLPVERVLVKGQPVSGWFDPATSWFDLRELALAPAVALTAYQVGEVVLAEVGEVREASAELFVHPLVPVVIGRDEVTGNDRDDLRTLLTRGEVVAARLTATGPEWRLSLLDVDDDEEPAVAVSLLRGGPPWLQPPVDDPVQWEPPTPEPDLAPPPEARPSTAAPTAPPRHEETAPAPVAPVPSEPPAPTPRPSPMMFDPRRRHLAPPAPPTVPDAPAPPAPPVAAPAPAPTGALEQMRREIDDLRSQLDGYRQEVGLLRQERAHLERRTAHLEKQLADQRVRLRKAKRPAPEATRPAFADAEQRFRYAVLTAWATRTPLAEQAAMPLPDYRIGPHFLTSLERLDGISDEKVADVAFEVLTGRAQELAGRGLHQYRESDGGGAPAVHRGDGATLWRANLQTNTASARRLHFWRLNGGEVEFWHVGTHDEKPPLD</sequence>
<dbReference type="EMBL" id="JADCSA010000014">
    <property type="protein sequence ID" value="MBE7325686.1"/>
    <property type="molecule type" value="Genomic_DNA"/>
</dbReference>
<keyword evidence="4" id="KW-1185">Reference proteome</keyword>
<keyword evidence="1" id="KW-0175">Coiled coil</keyword>
<protein>
    <recommendedName>
        <fullName evidence="5">S1 motif domain-containing protein</fullName>
    </recommendedName>
</protein>
<organism evidence="3 4">
    <name type="scientific">Nocardioides malaquae</name>
    <dbReference type="NCBI Taxonomy" id="2773426"/>
    <lineage>
        <taxon>Bacteria</taxon>
        <taxon>Bacillati</taxon>
        <taxon>Actinomycetota</taxon>
        <taxon>Actinomycetes</taxon>
        <taxon>Propionibacteriales</taxon>
        <taxon>Nocardioidaceae</taxon>
        <taxon>Nocardioides</taxon>
    </lineage>
</organism>
<feature type="coiled-coil region" evidence="1">
    <location>
        <begin position="406"/>
        <end position="454"/>
    </location>
</feature>
<proteinExistence type="predicted"/>
<feature type="compositionally biased region" description="Pro residues" evidence="2">
    <location>
        <begin position="349"/>
        <end position="365"/>
    </location>
</feature>
<evidence type="ECO:0000313" key="3">
    <source>
        <dbReference type="EMBL" id="MBE7325686.1"/>
    </source>
</evidence>
<evidence type="ECO:0000313" key="4">
    <source>
        <dbReference type="Proteomes" id="UP000756387"/>
    </source>
</evidence>
<gene>
    <name evidence="3" type="ORF">IEQ44_13620</name>
</gene>
<dbReference type="PRINTS" id="PR01217">
    <property type="entry name" value="PRICHEXTENSN"/>
</dbReference>
<name>A0ABR9RVU3_9ACTN</name>